<evidence type="ECO:0000313" key="6">
    <source>
        <dbReference type="Proteomes" id="UP000287033"/>
    </source>
</evidence>
<keyword evidence="3" id="KW-0812">Transmembrane</keyword>
<evidence type="ECO:0000259" key="4">
    <source>
        <dbReference type="Pfam" id="PF00561"/>
    </source>
</evidence>
<evidence type="ECO:0000313" key="5">
    <source>
        <dbReference type="EMBL" id="GCC31256.1"/>
    </source>
</evidence>
<accession>A0A401SLJ7</accession>
<dbReference type="GO" id="GO:0004301">
    <property type="term" value="F:epoxide hydrolase activity"/>
    <property type="evidence" value="ECO:0007669"/>
    <property type="project" value="UniProtKB-ARBA"/>
</dbReference>
<dbReference type="EMBL" id="BEZZ01000351">
    <property type="protein sequence ID" value="GCC31256.1"/>
    <property type="molecule type" value="Genomic_DNA"/>
</dbReference>
<dbReference type="InterPro" id="IPR000639">
    <property type="entry name" value="Epox_hydrolase-like"/>
</dbReference>
<sequence>MLDVAISSGFHDFSLRGSSLALEQVKAAAGHPAPSLIPSGTMVSPLCDFLMRTTRFLVRSFLWALAYSFCGLCACLVSLKVLWHIIRKPAETFQWTVRETLPACLNDTSLGTHCYVRIKESGLRFHYVAAGERSKPLMLLLHGFPEFWYSWRYQLQEFKSEFRVVAVDLRGYGESDVPIGRENYQLDCLITDVKDIVESLGYKKCVLIGHDWGGLIAWCSAIYYPEMISKIVILNCPHPTVFCDYIVRHPSQLIKSSYLFFFQVPWLPEFVLTISDFKVLKYLFTSQSTGIRTKGCKMTEDEIEAYLYIFSQPEAFSGPLSYFRNIFSSLPLNQNEVMTPTLLLWGEKEEFLEFRMAEVTKAYVKSSFRLNIVPEASHWLQQDQPEIVNNLIWEFLKEVGQ</sequence>
<evidence type="ECO:0000256" key="2">
    <source>
        <dbReference type="ARBA" id="ARBA00038334"/>
    </source>
</evidence>
<feature type="domain" description="AB hydrolase-1" evidence="4">
    <location>
        <begin position="136"/>
        <end position="381"/>
    </location>
</feature>
<dbReference type="Proteomes" id="UP000287033">
    <property type="component" value="Unassembled WGS sequence"/>
</dbReference>
<gene>
    <name evidence="5" type="ORF">chiPu_0009713</name>
</gene>
<dbReference type="PRINTS" id="PR00111">
    <property type="entry name" value="ABHYDROLASE"/>
</dbReference>
<keyword evidence="6" id="KW-1185">Reference proteome</keyword>
<keyword evidence="1" id="KW-0378">Hydrolase</keyword>
<keyword evidence="3" id="KW-0472">Membrane</keyword>
<dbReference type="PANTHER" id="PTHR43329">
    <property type="entry name" value="EPOXIDE HYDROLASE"/>
    <property type="match status" value="1"/>
</dbReference>
<dbReference type="Pfam" id="PF00561">
    <property type="entry name" value="Abhydrolase_1"/>
    <property type="match status" value="1"/>
</dbReference>
<organism evidence="5 6">
    <name type="scientific">Chiloscyllium punctatum</name>
    <name type="common">Brownbanded bambooshark</name>
    <name type="synonym">Hemiscyllium punctatum</name>
    <dbReference type="NCBI Taxonomy" id="137246"/>
    <lineage>
        <taxon>Eukaryota</taxon>
        <taxon>Metazoa</taxon>
        <taxon>Chordata</taxon>
        <taxon>Craniata</taxon>
        <taxon>Vertebrata</taxon>
        <taxon>Chondrichthyes</taxon>
        <taxon>Elasmobranchii</taxon>
        <taxon>Galeomorphii</taxon>
        <taxon>Galeoidea</taxon>
        <taxon>Orectolobiformes</taxon>
        <taxon>Hemiscylliidae</taxon>
        <taxon>Chiloscyllium</taxon>
    </lineage>
</organism>
<evidence type="ECO:0000256" key="1">
    <source>
        <dbReference type="ARBA" id="ARBA00022801"/>
    </source>
</evidence>
<name>A0A401SLJ7_CHIPU</name>
<dbReference type="InterPro" id="IPR029058">
    <property type="entry name" value="AB_hydrolase_fold"/>
</dbReference>
<protein>
    <recommendedName>
        <fullName evidence="4">AB hydrolase-1 domain-containing protein</fullName>
    </recommendedName>
</protein>
<dbReference type="InterPro" id="IPR000073">
    <property type="entry name" value="AB_hydrolase_1"/>
</dbReference>
<dbReference type="STRING" id="137246.A0A401SLJ7"/>
<dbReference type="OMA" id="YQIPMLV"/>
<dbReference type="PRINTS" id="PR00412">
    <property type="entry name" value="EPOXHYDRLASE"/>
</dbReference>
<proteinExistence type="inferred from homology"/>
<dbReference type="OrthoDB" id="408373at2759"/>
<dbReference type="AlphaFoldDB" id="A0A401SLJ7"/>
<dbReference type="SUPFAM" id="SSF53474">
    <property type="entry name" value="alpha/beta-Hydrolases"/>
    <property type="match status" value="1"/>
</dbReference>
<keyword evidence="3" id="KW-1133">Transmembrane helix</keyword>
<evidence type="ECO:0000256" key="3">
    <source>
        <dbReference type="SAM" id="Phobius"/>
    </source>
</evidence>
<comment type="similarity">
    <text evidence="2">Belongs to the AB hydrolase superfamily. Epoxide hydrolase family.</text>
</comment>
<comment type="caution">
    <text evidence="5">The sequence shown here is derived from an EMBL/GenBank/DDBJ whole genome shotgun (WGS) entry which is preliminary data.</text>
</comment>
<reference evidence="5 6" key="1">
    <citation type="journal article" date="2018" name="Nat. Ecol. Evol.">
        <title>Shark genomes provide insights into elasmobranch evolution and the origin of vertebrates.</title>
        <authorList>
            <person name="Hara Y"/>
            <person name="Yamaguchi K"/>
            <person name="Onimaru K"/>
            <person name="Kadota M"/>
            <person name="Koyanagi M"/>
            <person name="Keeley SD"/>
            <person name="Tatsumi K"/>
            <person name="Tanaka K"/>
            <person name="Motone F"/>
            <person name="Kageyama Y"/>
            <person name="Nozu R"/>
            <person name="Adachi N"/>
            <person name="Nishimura O"/>
            <person name="Nakagawa R"/>
            <person name="Tanegashima C"/>
            <person name="Kiyatake I"/>
            <person name="Matsumoto R"/>
            <person name="Murakumo K"/>
            <person name="Nishida K"/>
            <person name="Terakita A"/>
            <person name="Kuratani S"/>
            <person name="Sato K"/>
            <person name="Hyodo S Kuraku.S."/>
        </authorList>
    </citation>
    <scope>NUCLEOTIDE SEQUENCE [LARGE SCALE GENOMIC DNA]</scope>
</reference>
<dbReference type="Gene3D" id="3.40.50.1820">
    <property type="entry name" value="alpha/beta hydrolase"/>
    <property type="match status" value="1"/>
</dbReference>
<feature type="transmembrane region" description="Helical" evidence="3">
    <location>
        <begin position="61"/>
        <end position="83"/>
    </location>
</feature>